<feature type="domain" description="N-acetyltransferase" evidence="5">
    <location>
        <begin position="9"/>
        <end position="146"/>
    </location>
</feature>
<dbReference type="GO" id="GO:0035447">
    <property type="term" value="F:mycothiol synthase activity"/>
    <property type="evidence" value="ECO:0007669"/>
    <property type="project" value="UniProtKB-EC"/>
</dbReference>
<keyword evidence="7" id="KW-1185">Reference proteome</keyword>
<comment type="caution">
    <text evidence="6">The sequence shown here is derived from an EMBL/GenBank/DDBJ whole genome shotgun (WGS) entry which is preliminary data.</text>
</comment>
<comment type="similarity">
    <text evidence="4">Belongs to the acetyltransferase family. MshD subfamily.</text>
</comment>
<feature type="binding site" evidence="4">
    <location>
        <position position="235"/>
    </location>
    <ligand>
        <name>1D-myo-inositol 2-(L-cysteinylamino)-2-deoxy-alpha-D-glucopyranoside</name>
        <dbReference type="ChEBI" id="CHEBI:58887"/>
    </ligand>
</feature>
<dbReference type="Pfam" id="PF00583">
    <property type="entry name" value="Acetyltransf_1"/>
    <property type="match status" value="2"/>
</dbReference>
<dbReference type="PROSITE" id="PS51186">
    <property type="entry name" value="GNAT"/>
    <property type="match status" value="2"/>
</dbReference>
<feature type="binding site" evidence="4">
    <location>
        <begin position="246"/>
        <end position="252"/>
    </location>
    <ligand>
        <name>acetyl-CoA</name>
        <dbReference type="ChEBI" id="CHEBI:57288"/>
        <label>2</label>
    </ligand>
</feature>
<reference evidence="7" key="1">
    <citation type="journal article" date="2019" name="Int. J. Syst. Evol. Microbiol.">
        <title>The Global Catalogue of Microorganisms (GCM) 10K type strain sequencing project: providing services to taxonomists for standard genome sequencing and annotation.</title>
        <authorList>
            <consortium name="The Broad Institute Genomics Platform"/>
            <consortium name="The Broad Institute Genome Sequencing Center for Infectious Disease"/>
            <person name="Wu L."/>
            <person name="Ma J."/>
        </authorList>
    </citation>
    <scope>NUCLEOTIDE SEQUENCE [LARGE SCALE GENOMIC DNA]</scope>
    <source>
        <strain evidence="7">DT72</strain>
    </source>
</reference>
<feature type="binding site" evidence="4">
    <location>
        <position position="38"/>
    </location>
    <ligand>
        <name>1D-myo-inositol 2-(L-cysteinylamino)-2-deoxy-alpha-D-glucopyranoside</name>
        <dbReference type="ChEBI" id="CHEBI:58887"/>
    </ligand>
</feature>
<feature type="binding site" evidence="4">
    <location>
        <position position="181"/>
    </location>
    <ligand>
        <name>1D-myo-inositol 2-(L-cysteinylamino)-2-deoxy-alpha-D-glucopyranoside</name>
        <dbReference type="ChEBI" id="CHEBI:58887"/>
    </ligand>
</feature>
<dbReference type="InterPro" id="IPR050276">
    <property type="entry name" value="MshD_Acetyltransferase"/>
</dbReference>
<comment type="caution">
    <text evidence="4">Lacks conserved residue(s) required for the propagation of feature annotation.</text>
</comment>
<dbReference type="RefSeq" id="WP_378483180.1">
    <property type="nucleotide sequence ID" value="NZ_JBHUFB010000001.1"/>
</dbReference>
<evidence type="ECO:0000256" key="1">
    <source>
        <dbReference type="ARBA" id="ARBA00022679"/>
    </source>
</evidence>
<sequence>MAAVATTWSTRLTADEERQARALLSRAATVDGTEAVSEQAVHRLGGESATVHLLATSDGVVVGYAGVEPAHDGHPAMVEAAVDPDHRGRGIGRELVSQALERGGDGARVWAHGDLPPAQAVAARLGLAPARELLQLRRRLDEPPLPEVPTSEGVVLRTYAGPSDDADLLRVNAAAFDWHPEQGSWTQREIDERVAESWFDPAGLFVAVDSRSGEMLGFHWTKVHPESNGEPAIGEVYVVAVDPSAQGRGLGRLLTVAGLRYLSDRGLDAVLLYTEADNVAALHTYHRLAFERFHVDVAYAAGAHTYTGEEG</sequence>
<keyword evidence="2 4" id="KW-0677">Repeat</keyword>
<evidence type="ECO:0000256" key="2">
    <source>
        <dbReference type="ARBA" id="ARBA00022737"/>
    </source>
</evidence>
<dbReference type="CDD" id="cd04301">
    <property type="entry name" value="NAT_SF"/>
    <property type="match status" value="2"/>
</dbReference>
<dbReference type="Proteomes" id="UP001597286">
    <property type="component" value="Unassembled WGS sequence"/>
</dbReference>
<proteinExistence type="inferred from homology"/>
<keyword evidence="3 4" id="KW-0012">Acyltransferase</keyword>
<gene>
    <name evidence="4 6" type="primary">mshD</name>
    <name evidence="6" type="ORF">ACFSJG_00170</name>
</gene>
<dbReference type="Gene3D" id="3.40.630.30">
    <property type="match status" value="1"/>
</dbReference>
<feature type="binding site" evidence="4">
    <location>
        <begin position="239"/>
        <end position="241"/>
    </location>
    <ligand>
        <name>acetyl-CoA</name>
        <dbReference type="ChEBI" id="CHEBI:57288"/>
        <label>2</label>
    </ligand>
</feature>
<accession>A0ABW4NYT4</accession>
<dbReference type="PIRSF" id="PIRSF021524">
    <property type="entry name" value="MSH_acetyltransferase"/>
    <property type="match status" value="1"/>
</dbReference>
<dbReference type="PANTHER" id="PTHR43617">
    <property type="entry name" value="L-AMINO ACID N-ACETYLTRANSFERASE"/>
    <property type="match status" value="1"/>
</dbReference>
<protein>
    <recommendedName>
        <fullName evidence="4">Mycothiol acetyltransferase</fullName>
        <shortName evidence="4">MSH acetyltransferase</shortName>
        <ecNumber evidence="4">2.3.1.189</ecNumber>
    </recommendedName>
    <alternativeName>
        <fullName evidence="4">Mycothiol synthase</fullName>
    </alternativeName>
</protein>
<dbReference type="InterPro" id="IPR016181">
    <property type="entry name" value="Acyl_CoA_acyltransferase"/>
</dbReference>
<feature type="binding site" evidence="4">
    <location>
        <position position="273"/>
    </location>
    <ligand>
        <name>1D-myo-inositol 2-(L-cysteinylamino)-2-deoxy-alpha-D-glucopyranoside</name>
        <dbReference type="ChEBI" id="CHEBI:58887"/>
    </ligand>
</feature>
<name>A0ABW4NYT4_9NOCA</name>
<feature type="binding site" evidence="4">
    <location>
        <position position="222"/>
    </location>
    <ligand>
        <name>1D-myo-inositol 2-(L-cysteinylamino)-2-deoxy-alpha-D-glucopyranoside</name>
        <dbReference type="ChEBI" id="CHEBI:58887"/>
    </ligand>
</feature>
<keyword evidence="1 4" id="KW-0808">Transferase</keyword>
<organism evidence="6 7">
    <name type="scientific">Rhodococcus gannanensis</name>
    <dbReference type="NCBI Taxonomy" id="1960308"/>
    <lineage>
        <taxon>Bacteria</taxon>
        <taxon>Bacillati</taxon>
        <taxon>Actinomycetota</taxon>
        <taxon>Actinomycetes</taxon>
        <taxon>Mycobacteriales</taxon>
        <taxon>Nocardiaceae</taxon>
        <taxon>Rhodococcus</taxon>
    </lineage>
</organism>
<comment type="subunit">
    <text evidence="4">Monomer.</text>
</comment>
<evidence type="ECO:0000256" key="3">
    <source>
        <dbReference type="ARBA" id="ARBA00023315"/>
    </source>
</evidence>
<feature type="binding site" evidence="4">
    <location>
        <begin position="80"/>
        <end position="82"/>
    </location>
    <ligand>
        <name>acetyl-CoA</name>
        <dbReference type="ChEBI" id="CHEBI:57288"/>
        <label>1</label>
    </ligand>
</feature>
<dbReference type="SUPFAM" id="SSF55729">
    <property type="entry name" value="Acyl-CoA N-acyltransferases (Nat)"/>
    <property type="match status" value="1"/>
</dbReference>
<evidence type="ECO:0000256" key="4">
    <source>
        <dbReference type="HAMAP-Rule" id="MF_01698"/>
    </source>
</evidence>
<comment type="catalytic activity">
    <reaction evidence="4">
        <text>1D-myo-inositol 2-(L-cysteinylamino)-2-deoxy-alpha-D-glucopyranoside + acetyl-CoA = mycothiol + CoA + H(+)</text>
        <dbReference type="Rhea" id="RHEA:26172"/>
        <dbReference type="ChEBI" id="CHEBI:15378"/>
        <dbReference type="ChEBI" id="CHEBI:16768"/>
        <dbReference type="ChEBI" id="CHEBI:57287"/>
        <dbReference type="ChEBI" id="CHEBI:57288"/>
        <dbReference type="ChEBI" id="CHEBI:58887"/>
        <dbReference type="EC" id="2.3.1.189"/>
    </reaction>
</comment>
<feature type="domain" description="N-acetyltransferase" evidence="5">
    <location>
        <begin position="154"/>
        <end position="311"/>
    </location>
</feature>
<feature type="binding site" evidence="4">
    <location>
        <begin position="278"/>
        <end position="283"/>
    </location>
    <ligand>
        <name>acetyl-CoA</name>
        <dbReference type="ChEBI" id="CHEBI:57288"/>
        <label>2</label>
    </ligand>
</feature>
<dbReference type="NCBIfam" id="TIGR03448">
    <property type="entry name" value="mycothiol_MshD"/>
    <property type="match status" value="1"/>
</dbReference>
<dbReference type="InterPro" id="IPR000182">
    <property type="entry name" value="GNAT_dom"/>
</dbReference>
<evidence type="ECO:0000259" key="5">
    <source>
        <dbReference type="PROSITE" id="PS51186"/>
    </source>
</evidence>
<dbReference type="PANTHER" id="PTHR43617:SF31">
    <property type="entry name" value="MYCOTHIOL ACETYLTRANSFERASE"/>
    <property type="match status" value="1"/>
</dbReference>
<dbReference type="EC" id="2.3.1.189" evidence="4"/>
<dbReference type="EMBL" id="JBHUFB010000001">
    <property type="protein sequence ID" value="MFD1810619.1"/>
    <property type="molecule type" value="Genomic_DNA"/>
</dbReference>
<comment type="function">
    <text evidence="4">Catalyzes the transfer of acetyl from acetyl-CoA to desacetylmycothiol (Cys-GlcN-Ins) to form mycothiol.</text>
</comment>
<evidence type="ECO:0000313" key="7">
    <source>
        <dbReference type="Proteomes" id="UP001597286"/>
    </source>
</evidence>
<dbReference type="InterPro" id="IPR017813">
    <property type="entry name" value="Mycothiol_AcTrfase"/>
</dbReference>
<dbReference type="HAMAP" id="MF_01698">
    <property type="entry name" value="MshD"/>
    <property type="match status" value="1"/>
</dbReference>
<evidence type="ECO:0000313" key="6">
    <source>
        <dbReference type="EMBL" id="MFD1810619.1"/>
    </source>
</evidence>